<dbReference type="AlphaFoldDB" id="A0A931HUG4"/>
<keyword evidence="2" id="KW-1185">Reference proteome</keyword>
<comment type="caution">
    <text evidence="1">The sequence shown here is derived from an EMBL/GenBank/DDBJ whole genome shotgun (WGS) entry which is preliminary data.</text>
</comment>
<evidence type="ECO:0000313" key="1">
    <source>
        <dbReference type="EMBL" id="MBH0229671.1"/>
    </source>
</evidence>
<organism evidence="1 2">
    <name type="scientific">Halobacillus yeomjeoni</name>
    <dbReference type="NCBI Taxonomy" id="311194"/>
    <lineage>
        <taxon>Bacteria</taxon>
        <taxon>Bacillati</taxon>
        <taxon>Bacillota</taxon>
        <taxon>Bacilli</taxon>
        <taxon>Bacillales</taxon>
        <taxon>Bacillaceae</taxon>
        <taxon>Halobacillus</taxon>
    </lineage>
</organism>
<dbReference type="RefSeq" id="WP_197316266.1">
    <property type="nucleotide sequence ID" value="NZ_JADZSC010000001.1"/>
</dbReference>
<dbReference type="SUPFAM" id="SSF109854">
    <property type="entry name" value="DinB/YfiT-like putative metalloenzymes"/>
    <property type="match status" value="1"/>
</dbReference>
<reference evidence="1 2" key="1">
    <citation type="journal article" date="2005" name="Int. J. Syst. Evol. Microbiol.">
        <title>Halobacillus yeomjeoni sp. nov., isolated from a marine solar saltern in Korea.</title>
        <authorList>
            <person name="Yoon J.H."/>
            <person name="Kang S.J."/>
            <person name="Lee C.H."/>
            <person name="Oh H.W."/>
            <person name="Oh T.K."/>
        </authorList>
    </citation>
    <scope>NUCLEOTIDE SEQUENCE [LARGE SCALE GENOMIC DNA]</scope>
    <source>
        <strain evidence="1 2">KCTC 3957</strain>
    </source>
</reference>
<gene>
    <name evidence="1" type="ORF">H0267_05520</name>
</gene>
<protein>
    <submittedName>
        <fullName evidence="1">DinB family protein</fullName>
    </submittedName>
</protein>
<dbReference type="EMBL" id="JADZSC010000001">
    <property type="protein sequence ID" value="MBH0229671.1"/>
    <property type="molecule type" value="Genomic_DNA"/>
</dbReference>
<evidence type="ECO:0000313" key="2">
    <source>
        <dbReference type="Proteomes" id="UP000614490"/>
    </source>
</evidence>
<sequence length="176" mass="20622">MITYECKPAAGYTDKIGELVFMLEHVRAVTISEVEALRVEDLDRIPGQGDNTIGALLMHMAAIEKVHQLISFENRDINEAEFEQWGPALELGELGRKNIQGNPIEFYTDLMKETRNQSLCMLKRKSDEWLYERNEWPNGIGYNNYYLWFHVLEDEINHRGQIRMIQRTLRGVDYEI</sequence>
<accession>A0A931HUG4</accession>
<dbReference type="InterPro" id="IPR007061">
    <property type="entry name" value="MST-like"/>
</dbReference>
<dbReference type="Gene3D" id="1.20.120.450">
    <property type="entry name" value="dinb family like domain"/>
    <property type="match status" value="1"/>
</dbReference>
<dbReference type="Pfam" id="PF04978">
    <property type="entry name" value="MST"/>
    <property type="match status" value="1"/>
</dbReference>
<proteinExistence type="predicted"/>
<name>A0A931HUG4_9BACI</name>
<dbReference type="Proteomes" id="UP000614490">
    <property type="component" value="Unassembled WGS sequence"/>
</dbReference>
<dbReference type="InterPro" id="IPR034660">
    <property type="entry name" value="DinB/YfiT-like"/>
</dbReference>